<keyword evidence="9" id="KW-0862">Zinc</keyword>
<evidence type="ECO:0000256" key="1">
    <source>
        <dbReference type="ARBA" id="ARBA00001947"/>
    </source>
</evidence>
<comment type="similarity">
    <text evidence="3">Belongs to the peptidase M50B family.</text>
</comment>
<evidence type="ECO:0000256" key="9">
    <source>
        <dbReference type="ARBA" id="ARBA00022833"/>
    </source>
</evidence>
<evidence type="ECO:0000313" key="16">
    <source>
        <dbReference type="Proteomes" id="UP000019681"/>
    </source>
</evidence>
<dbReference type="GO" id="GO:0008237">
    <property type="term" value="F:metallopeptidase activity"/>
    <property type="evidence" value="ECO:0007669"/>
    <property type="project" value="UniProtKB-KW"/>
</dbReference>
<evidence type="ECO:0000313" key="15">
    <source>
        <dbReference type="EMBL" id="EYE87760.1"/>
    </source>
</evidence>
<dbReference type="OrthoDB" id="9800627at2"/>
<reference evidence="15 16" key="1">
    <citation type="journal article" date="2014" name="Genome Announc.">
        <title>Draft Genome Sequence of Fervidicella metallireducens Strain AeBT, an Iron-Reducing Thermoanaerobe from the Great Artesian Basin.</title>
        <authorList>
            <person name="Patel B.K."/>
        </authorList>
    </citation>
    <scope>NUCLEOTIDE SEQUENCE [LARGE SCALE GENOMIC DNA]</scope>
    <source>
        <strain evidence="15 16">AeB</strain>
    </source>
</reference>
<dbReference type="InterPro" id="IPR008915">
    <property type="entry name" value="Peptidase_M50"/>
</dbReference>
<keyword evidence="11" id="KW-0482">Metalloprotease</keyword>
<comment type="cofactor">
    <cofactor evidence="1">
        <name>Zn(2+)</name>
        <dbReference type="ChEBI" id="CHEBI:29105"/>
    </cofactor>
</comment>
<evidence type="ECO:0000256" key="12">
    <source>
        <dbReference type="ARBA" id="ARBA00023136"/>
    </source>
</evidence>
<evidence type="ECO:0000256" key="10">
    <source>
        <dbReference type="ARBA" id="ARBA00022989"/>
    </source>
</evidence>
<keyword evidence="12 13" id="KW-0472">Membrane</keyword>
<dbReference type="GO" id="GO:0006508">
    <property type="term" value="P:proteolysis"/>
    <property type="evidence" value="ECO:0007669"/>
    <property type="project" value="UniProtKB-KW"/>
</dbReference>
<evidence type="ECO:0000256" key="5">
    <source>
        <dbReference type="ARBA" id="ARBA00022670"/>
    </source>
</evidence>
<name>A0A017RV22_9CLOT</name>
<sequence>MDLFDFNISEVITRAIVVIISLTVHEFSHGLASKIQGDKTPEEYGRLTLNPAAHIDPAGLISLMIFKFGWAKPVPISSYNYKNKKAGIIITSIAGPISNLLLAFFTVITIGKANPQDQFIQSFLLELFWININLAVFNLLPIPPLDGSKIFAEIFGGKIAEFIYKIEGKGTIILFLLLWLEPVRNILLIMMIYVNNIIVDLAKIFI</sequence>
<dbReference type="Proteomes" id="UP000019681">
    <property type="component" value="Unassembled WGS sequence"/>
</dbReference>
<dbReference type="RefSeq" id="WP_035380886.1">
    <property type="nucleotide sequence ID" value="NZ_AZQP01000039.1"/>
</dbReference>
<keyword evidence="10 13" id="KW-1133">Transmembrane helix</keyword>
<dbReference type="InterPro" id="IPR052348">
    <property type="entry name" value="Metallopeptidase_M50B"/>
</dbReference>
<comment type="subcellular location">
    <subcellularLocation>
        <location evidence="2">Cell membrane</location>
        <topology evidence="2">Multi-pass membrane protein</topology>
    </subcellularLocation>
</comment>
<dbReference type="CDD" id="cd06158">
    <property type="entry name" value="S2P-M50_like_1"/>
    <property type="match status" value="1"/>
</dbReference>
<gene>
    <name evidence="15" type="ORF">Q428_11495</name>
</gene>
<evidence type="ECO:0000256" key="8">
    <source>
        <dbReference type="ARBA" id="ARBA00022801"/>
    </source>
</evidence>
<organism evidence="15 16">
    <name type="scientific">Fervidicella metallireducens AeB</name>
    <dbReference type="NCBI Taxonomy" id="1403537"/>
    <lineage>
        <taxon>Bacteria</taxon>
        <taxon>Bacillati</taxon>
        <taxon>Bacillota</taxon>
        <taxon>Clostridia</taxon>
        <taxon>Eubacteriales</taxon>
        <taxon>Clostridiaceae</taxon>
        <taxon>Fervidicella</taxon>
    </lineage>
</organism>
<evidence type="ECO:0000256" key="2">
    <source>
        <dbReference type="ARBA" id="ARBA00004651"/>
    </source>
</evidence>
<dbReference type="PANTHER" id="PTHR35864">
    <property type="entry name" value="ZINC METALLOPROTEASE MJ0611-RELATED"/>
    <property type="match status" value="1"/>
</dbReference>
<keyword evidence="8" id="KW-0378">Hydrolase</keyword>
<feature type="transmembrane region" description="Helical" evidence="13">
    <location>
        <begin position="123"/>
        <end position="142"/>
    </location>
</feature>
<dbReference type="GO" id="GO:0005886">
    <property type="term" value="C:plasma membrane"/>
    <property type="evidence" value="ECO:0007669"/>
    <property type="project" value="UniProtKB-SubCell"/>
</dbReference>
<proteinExistence type="inferred from homology"/>
<feature type="transmembrane region" description="Helical" evidence="13">
    <location>
        <begin position="86"/>
        <end position="111"/>
    </location>
</feature>
<dbReference type="Pfam" id="PF02163">
    <property type="entry name" value="Peptidase_M50"/>
    <property type="match status" value="1"/>
</dbReference>
<dbReference type="PANTHER" id="PTHR35864:SF1">
    <property type="entry name" value="ZINC METALLOPROTEASE YWHC-RELATED"/>
    <property type="match status" value="1"/>
</dbReference>
<dbReference type="GO" id="GO:0046872">
    <property type="term" value="F:metal ion binding"/>
    <property type="evidence" value="ECO:0007669"/>
    <property type="project" value="UniProtKB-KW"/>
</dbReference>
<evidence type="ECO:0000259" key="14">
    <source>
        <dbReference type="Pfam" id="PF02163"/>
    </source>
</evidence>
<keyword evidence="5" id="KW-0645">Protease</keyword>
<evidence type="ECO:0000256" key="4">
    <source>
        <dbReference type="ARBA" id="ARBA00022475"/>
    </source>
</evidence>
<evidence type="ECO:0000256" key="13">
    <source>
        <dbReference type="SAM" id="Phobius"/>
    </source>
</evidence>
<evidence type="ECO:0000256" key="6">
    <source>
        <dbReference type="ARBA" id="ARBA00022692"/>
    </source>
</evidence>
<keyword evidence="4" id="KW-1003">Cell membrane</keyword>
<feature type="domain" description="Peptidase M50" evidence="14">
    <location>
        <begin position="107"/>
        <end position="158"/>
    </location>
</feature>
<evidence type="ECO:0000256" key="11">
    <source>
        <dbReference type="ARBA" id="ARBA00023049"/>
    </source>
</evidence>
<accession>A0A017RV22</accession>
<dbReference type="EMBL" id="AZQP01000039">
    <property type="protein sequence ID" value="EYE87760.1"/>
    <property type="molecule type" value="Genomic_DNA"/>
</dbReference>
<dbReference type="AlphaFoldDB" id="A0A017RV22"/>
<keyword evidence="7" id="KW-0479">Metal-binding</keyword>
<protein>
    <submittedName>
        <fullName evidence="15">Peptidase</fullName>
    </submittedName>
</protein>
<dbReference type="InterPro" id="IPR044537">
    <property type="entry name" value="Rip2-like"/>
</dbReference>
<keyword evidence="6 13" id="KW-0812">Transmembrane</keyword>
<dbReference type="STRING" id="1403537.Q428_11495"/>
<evidence type="ECO:0000256" key="3">
    <source>
        <dbReference type="ARBA" id="ARBA00007931"/>
    </source>
</evidence>
<evidence type="ECO:0000256" key="7">
    <source>
        <dbReference type="ARBA" id="ARBA00022723"/>
    </source>
</evidence>
<keyword evidence="16" id="KW-1185">Reference proteome</keyword>
<comment type="caution">
    <text evidence="15">The sequence shown here is derived from an EMBL/GenBank/DDBJ whole genome shotgun (WGS) entry which is preliminary data.</text>
</comment>